<dbReference type="PRINTS" id="PR00682">
    <property type="entry name" value="IPNSYNTHASE"/>
</dbReference>
<accession>A0A1S3IIW8</accession>
<dbReference type="AlphaFoldDB" id="A0A1S3IIW8"/>
<evidence type="ECO:0000313" key="4">
    <source>
        <dbReference type="RefSeq" id="XP_013398185.1"/>
    </source>
</evidence>
<dbReference type="SUPFAM" id="SSF51197">
    <property type="entry name" value="Clavaminate synthase-like"/>
    <property type="match status" value="1"/>
</dbReference>
<dbReference type="Pfam" id="PF14226">
    <property type="entry name" value="DIOX_N"/>
    <property type="match status" value="1"/>
</dbReference>
<dbReference type="KEGG" id="lak:106164725"/>
<feature type="domain" description="Fe2OG dioxygenase" evidence="2">
    <location>
        <begin position="171"/>
        <end position="279"/>
    </location>
</feature>
<organism evidence="3 4">
    <name type="scientific">Lingula anatina</name>
    <name type="common">Brachiopod</name>
    <name type="synonym">Lingula unguis</name>
    <dbReference type="NCBI Taxonomy" id="7574"/>
    <lineage>
        <taxon>Eukaryota</taxon>
        <taxon>Metazoa</taxon>
        <taxon>Spiralia</taxon>
        <taxon>Lophotrochozoa</taxon>
        <taxon>Brachiopoda</taxon>
        <taxon>Linguliformea</taxon>
        <taxon>Lingulata</taxon>
        <taxon>Lingulida</taxon>
        <taxon>Linguloidea</taxon>
        <taxon>Lingulidae</taxon>
        <taxon>Lingula</taxon>
    </lineage>
</organism>
<reference evidence="4" key="1">
    <citation type="submission" date="2025-08" db="UniProtKB">
        <authorList>
            <consortium name="RefSeq"/>
        </authorList>
    </citation>
    <scope>IDENTIFICATION</scope>
    <source>
        <tissue evidence="4">Gonads</tissue>
    </source>
</reference>
<dbReference type="InterPro" id="IPR027443">
    <property type="entry name" value="IPNS-like_sf"/>
</dbReference>
<dbReference type="InterPro" id="IPR044861">
    <property type="entry name" value="IPNS-like_FE2OG_OXY"/>
</dbReference>
<evidence type="ECO:0000313" key="3">
    <source>
        <dbReference type="Proteomes" id="UP000085678"/>
    </source>
</evidence>
<keyword evidence="4" id="KW-0223">Dioxygenase</keyword>
<keyword evidence="1" id="KW-0408">Iron</keyword>
<dbReference type="Gene3D" id="2.60.120.330">
    <property type="entry name" value="B-lactam Antibiotic, Isopenicillin N Synthase, Chain"/>
    <property type="match status" value="1"/>
</dbReference>
<comment type="similarity">
    <text evidence="1">Belongs to the iron/ascorbate-dependent oxidoreductase family.</text>
</comment>
<keyword evidence="3" id="KW-1185">Reference proteome</keyword>
<dbReference type="Pfam" id="PF03171">
    <property type="entry name" value="2OG-FeII_Oxy"/>
    <property type="match status" value="1"/>
</dbReference>
<dbReference type="InParanoid" id="A0A1S3IIW8"/>
<dbReference type="InterPro" id="IPR005123">
    <property type="entry name" value="Oxoglu/Fe-dep_dioxygenase_dom"/>
</dbReference>
<dbReference type="Proteomes" id="UP000085678">
    <property type="component" value="Unplaced"/>
</dbReference>
<gene>
    <name evidence="4" type="primary">LOC106164725</name>
</gene>
<dbReference type="GO" id="GO:0051213">
    <property type="term" value="F:dioxygenase activity"/>
    <property type="evidence" value="ECO:0007669"/>
    <property type="project" value="UniProtKB-KW"/>
</dbReference>
<dbReference type="GO" id="GO:0046872">
    <property type="term" value="F:metal ion binding"/>
    <property type="evidence" value="ECO:0007669"/>
    <property type="project" value="UniProtKB-KW"/>
</dbReference>
<sequence>MEHVHIPVIDMSAAKAKRAETAARLGAALESVGFVCLEKVPDFDSDELHRMTQWFFSLPLSTKNKLATKRWNPASKNVYRGYFPSVRNEVSYKEGYEIGRALSSCDSRDRQIALYEPNQWPEENSKDGVRFCDFMEKYHETMSNCGMEVMRLIACSLGMENDTFDGLFMKKPLSTLRLLHYPPRDCEPIPQARDGHFTLHCSDHTDSGFVTLLSTFHYGGLQIRDEDDQWVNVEPRPNALVMNIGDMLARMTKGKYKATRHRVVDLGVDRFSVPFFFEPSFDAVIGEVDGEKVKYGPWLVKKMKEFAEYKDTDFGMVN</sequence>
<dbReference type="RefSeq" id="XP_013398185.1">
    <property type="nucleotide sequence ID" value="XM_013542731.1"/>
</dbReference>
<keyword evidence="1" id="KW-0479">Metal-binding</keyword>
<proteinExistence type="inferred from homology"/>
<dbReference type="InterPro" id="IPR050231">
    <property type="entry name" value="Iron_ascorbate_oxido_reductase"/>
</dbReference>
<dbReference type="OMA" id="KMKTWVE"/>
<dbReference type="GeneID" id="106164725"/>
<name>A0A1S3IIW8_LINAN</name>
<dbReference type="OrthoDB" id="288590at2759"/>
<dbReference type="PROSITE" id="PS51471">
    <property type="entry name" value="FE2OG_OXY"/>
    <property type="match status" value="1"/>
</dbReference>
<dbReference type="PANTHER" id="PTHR47990">
    <property type="entry name" value="2-OXOGLUTARATE (2OG) AND FE(II)-DEPENDENT OXYGENASE SUPERFAMILY PROTEIN-RELATED"/>
    <property type="match status" value="1"/>
</dbReference>
<evidence type="ECO:0000259" key="2">
    <source>
        <dbReference type="PROSITE" id="PS51471"/>
    </source>
</evidence>
<dbReference type="InterPro" id="IPR026992">
    <property type="entry name" value="DIOX_N"/>
</dbReference>
<keyword evidence="1" id="KW-0560">Oxidoreductase</keyword>
<evidence type="ECO:0000256" key="1">
    <source>
        <dbReference type="RuleBase" id="RU003682"/>
    </source>
</evidence>
<protein>
    <submittedName>
        <fullName evidence="4">2-oxoglutarate-dependent dioxygenase mpl2</fullName>
    </submittedName>
</protein>